<gene>
    <name evidence="1" type="ORF">WMSIL1_LOCUS1617</name>
</gene>
<dbReference type="EMBL" id="CABIJS010000035">
    <property type="protein sequence ID" value="VUZ40613.1"/>
    <property type="molecule type" value="Genomic_DNA"/>
</dbReference>
<name>A0A564Y256_HYMDI</name>
<sequence>MEGSCWLLPPNQKMVWSPVPMRLITYINYALRSDSEDRSNRLRVSDESIFNSWSEMNETDIIVRNERFHVMELLCPTPSPPYPLPTLSLTLSLSPSLSLFTFPTPRLHHFLQSLLTHLARLPHLKSPLSSSTTLAIIKYNFDNVNDNN</sequence>
<proteinExistence type="predicted"/>
<keyword evidence="2" id="KW-1185">Reference proteome</keyword>
<evidence type="ECO:0000313" key="1">
    <source>
        <dbReference type="EMBL" id="VUZ40613.1"/>
    </source>
</evidence>
<protein>
    <submittedName>
        <fullName evidence="1">Uncharacterized protein</fullName>
    </submittedName>
</protein>
<evidence type="ECO:0000313" key="2">
    <source>
        <dbReference type="Proteomes" id="UP000321570"/>
    </source>
</evidence>
<organism evidence="1 2">
    <name type="scientific">Hymenolepis diminuta</name>
    <name type="common">Rat tapeworm</name>
    <dbReference type="NCBI Taxonomy" id="6216"/>
    <lineage>
        <taxon>Eukaryota</taxon>
        <taxon>Metazoa</taxon>
        <taxon>Spiralia</taxon>
        <taxon>Lophotrochozoa</taxon>
        <taxon>Platyhelminthes</taxon>
        <taxon>Cestoda</taxon>
        <taxon>Eucestoda</taxon>
        <taxon>Cyclophyllidea</taxon>
        <taxon>Hymenolepididae</taxon>
        <taxon>Hymenolepis</taxon>
    </lineage>
</organism>
<accession>A0A564Y256</accession>
<dbReference type="AlphaFoldDB" id="A0A564Y256"/>
<reference evidence="1 2" key="1">
    <citation type="submission" date="2019-07" db="EMBL/GenBank/DDBJ databases">
        <authorList>
            <person name="Jastrzebski P J."/>
            <person name="Paukszto L."/>
            <person name="Jastrzebski P J."/>
        </authorList>
    </citation>
    <scope>NUCLEOTIDE SEQUENCE [LARGE SCALE GENOMIC DNA]</scope>
    <source>
        <strain evidence="1 2">WMS-il1</strain>
    </source>
</reference>
<dbReference type="Proteomes" id="UP000321570">
    <property type="component" value="Unassembled WGS sequence"/>
</dbReference>